<dbReference type="Proteomes" id="UP000823388">
    <property type="component" value="Chromosome 1K"/>
</dbReference>
<protein>
    <submittedName>
        <fullName evidence="2">Uncharacterized protein</fullName>
    </submittedName>
</protein>
<dbReference type="AlphaFoldDB" id="A0A8T0X827"/>
<keyword evidence="3" id="KW-1185">Reference proteome</keyword>
<feature type="compositionally biased region" description="Basic residues" evidence="1">
    <location>
        <begin position="1"/>
        <end position="10"/>
    </location>
</feature>
<gene>
    <name evidence="2" type="ORF">PVAP13_1KG146810</name>
</gene>
<feature type="compositionally biased region" description="Polar residues" evidence="1">
    <location>
        <begin position="48"/>
        <end position="62"/>
    </location>
</feature>
<feature type="compositionally biased region" description="Basic residues" evidence="1">
    <location>
        <begin position="35"/>
        <end position="45"/>
    </location>
</feature>
<proteinExistence type="predicted"/>
<evidence type="ECO:0000313" key="2">
    <source>
        <dbReference type="EMBL" id="KAG2657712.1"/>
    </source>
</evidence>
<feature type="compositionally biased region" description="Basic and acidic residues" evidence="1">
    <location>
        <begin position="65"/>
        <end position="75"/>
    </location>
</feature>
<dbReference type="EMBL" id="CM029037">
    <property type="protein sequence ID" value="KAG2657712.1"/>
    <property type="molecule type" value="Genomic_DNA"/>
</dbReference>
<name>A0A8T0X827_PANVG</name>
<accession>A0A8T0X827</accession>
<feature type="compositionally biased region" description="Polar residues" evidence="1">
    <location>
        <begin position="107"/>
        <end position="138"/>
    </location>
</feature>
<sequence length="236" mass="25028">MHGLQHRKLTSNKDAIRGGSNQTGCTERSIAAAGKSKRANTKRVGAHTGSSERSSADGSNSRMVGVDDGHTRRINADGVDSTMVGGANGEHSERSSANGMNHERVANSVNSQLNGTSDGANCELNGTSDGLNSPLNGASDGGNSHGNIGSKRVRLDAPKRGRAKMSRTELKMAPRSGRVELAPRGHRLLDLRMDAPTLFMIGATMRTQMKAMMMTIVKAMTTTMVPLKEMAIMILN</sequence>
<evidence type="ECO:0000256" key="1">
    <source>
        <dbReference type="SAM" id="MobiDB-lite"/>
    </source>
</evidence>
<reference evidence="2" key="1">
    <citation type="submission" date="2020-05" db="EMBL/GenBank/DDBJ databases">
        <title>WGS assembly of Panicum virgatum.</title>
        <authorList>
            <person name="Lovell J.T."/>
            <person name="Jenkins J."/>
            <person name="Shu S."/>
            <person name="Juenger T.E."/>
            <person name="Schmutz J."/>
        </authorList>
    </citation>
    <scope>NUCLEOTIDE SEQUENCE</scope>
    <source>
        <strain evidence="2">AP13</strain>
    </source>
</reference>
<organism evidence="2 3">
    <name type="scientific">Panicum virgatum</name>
    <name type="common">Blackwell switchgrass</name>
    <dbReference type="NCBI Taxonomy" id="38727"/>
    <lineage>
        <taxon>Eukaryota</taxon>
        <taxon>Viridiplantae</taxon>
        <taxon>Streptophyta</taxon>
        <taxon>Embryophyta</taxon>
        <taxon>Tracheophyta</taxon>
        <taxon>Spermatophyta</taxon>
        <taxon>Magnoliopsida</taxon>
        <taxon>Liliopsida</taxon>
        <taxon>Poales</taxon>
        <taxon>Poaceae</taxon>
        <taxon>PACMAD clade</taxon>
        <taxon>Panicoideae</taxon>
        <taxon>Panicodae</taxon>
        <taxon>Paniceae</taxon>
        <taxon>Panicinae</taxon>
        <taxon>Panicum</taxon>
        <taxon>Panicum sect. Hiantes</taxon>
    </lineage>
</organism>
<evidence type="ECO:0000313" key="3">
    <source>
        <dbReference type="Proteomes" id="UP000823388"/>
    </source>
</evidence>
<comment type="caution">
    <text evidence="2">The sequence shown here is derived from an EMBL/GenBank/DDBJ whole genome shotgun (WGS) entry which is preliminary data.</text>
</comment>
<feature type="region of interest" description="Disordered" evidence="1">
    <location>
        <begin position="1"/>
        <end position="151"/>
    </location>
</feature>